<keyword evidence="3" id="KW-0238">DNA-binding</keyword>
<evidence type="ECO:0000256" key="4">
    <source>
        <dbReference type="ARBA" id="ARBA00023163"/>
    </source>
</evidence>
<dbReference type="InterPro" id="IPR036390">
    <property type="entry name" value="WH_DNA-bd_sf"/>
</dbReference>
<dbReference type="AlphaFoldDB" id="A0A6B8RW64"/>
<evidence type="ECO:0000256" key="3">
    <source>
        <dbReference type="ARBA" id="ARBA00023125"/>
    </source>
</evidence>
<accession>A0A6B8RW64</accession>
<evidence type="ECO:0000313" key="5">
    <source>
        <dbReference type="EMBL" id="QGR00143.1"/>
    </source>
</evidence>
<evidence type="ECO:0000256" key="1">
    <source>
        <dbReference type="ARBA" id="ARBA00011046"/>
    </source>
</evidence>
<dbReference type="Proteomes" id="UP000426246">
    <property type="component" value="Chromosome"/>
</dbReference>
<dbReference type="Gene3D" id="1.10.10.10">
    <property type="entry name" value="Winged helix-like DNA-binding domain superfamily/Winged helix DNA-binding domain"/>
    <property type="match status" value="1"/>
</dbReference>
<keyword evidence="6" id="KW-1185">Reference proteome</keyword>
<dbReference type="OrthoDB" id="122824at2"/>
<protein>
    <submittedName>
        <fullName evidence="5">BlaI/MecI/CopY family transcriptional regulator</fullName>
    </submittedName>
</protein>
<dbReference type="GO" id="GO:0045892">
    <property type="term" value="P:negative regulation of DNA-templated transcription"/>
    <property type="evidence" value="ECO:0007669"/>
    <property type="project" value="InterPro"/>
</dbReference>
<dbReference type="SUPFAM" id="SSF46785">
    <property type="entry name" value="Winged helix' DNA-binding domain"/>
    <property type="match status" value="1"/>
</dbReference>
<keyword evidence="2" id="KW-0805">Transcription regulation</keyword>
<gene>
    <name evidence="5" type="ORF">EHS13_17910</name>
</gene>
<dbReference type="InterPro" id="IPR005650">
    <property type="entry name" value="BlaI_family"/>
</dbReference>
<proteinExistence type="inferred from homology"/>
<dbReference type="Pfam" id="PF03965">
    <property type="entry name" value="Penicillinase_R"/>
    <property type="match status" value="1"/>
</dbReference>
<dbReference type="GO" id="GO:0003677">
    <property type="term" value="F:DNA binding"/>
    <property type="evidence" value="ECO:0007669"/>
    <property type="project" value="UniProtKB-KW"/>
</dbReference>
<dbReference type="RefSeq" id="WP_155705411.1">
    <property type="nucleotide sequence ID" value="NZ_CP034235.1"/>
</dbReference>
<evidence type="ECO:0000313" key="6">
    <source>
        <dbReference type="Proteomes" id="UP000426246"/>
    </source>
</evidence>
<name>A0A6B8RW64_9BACL</name>
<dbReference type="KEGG" id="ppsc:EHS13_17910"/>
<dbReference type="EMBL" id="CP034235">
    <property type="protein sequence ID" value="QGR00143.1"/>
    <property type="molecule type" value="Genomic_DNA"/>
</dbReference>
<keyword evidence="4" id="KW-0804">Transcription</keyword>
<dbReference type="InterPro" id="IPR036388">
    <property type="entry name" value="WH-like_DNA-bd_sf"/>
</dbReference>
<evidence type="ECO:0000256" key="2">
    <source>
        <dbReference type="ARBA" id="ARBA00023015"/>
    </source>
</evidence>
<comment type="similarity">
    <text evidence="1">Belongs to the BlaI transcriptional regulatory family.</text>
</comment>
<sequence>MIVNKHLVHELGLHRFFGSLEARIMDLFWTSAQLTIKEVHVNLDAKTPISFNAVMTVMNRLWEKGHLEKTSQGQGRTKLTHFCAAQTKDEFITEQTKVVTHGLVKEFGDLIVTHLVDSLEEVDPRLILRLQEKLDQIKKREE</sequence>
<organism evidence="5 6">
    <name type="scientific">Paenibacillus psychroresistens</name>
    <dbReference type="NCBI Taxonomy" id="1778678"/>
    <lineage>
        <taxon>Bacteria</taxon>
        <taxon>Bacillati</taxon>
        <taxon>Bacillota</taxon>
        <taxon>Bacilli</taxon>
        <taxon>Bacillales</taxon>
        <taxon>Paenibacillaceae</taxon>
        <taxon>Paenibacillus</taxon>
    </lineage>
</organism>
<reference evidence="6" key="1">
    <citation type="submission" date="2018-11" db="EMBL/GenBank/DDBJ databases">
        <title>Complete genome sequence of Paenibacillus sp. ML311-T8.</title>
        <authorList>
            <person name="Nam Y.-D."/>
            <person name="Kang J."/>
            <person name="Chung W.-H."/>
            <person name="Park Y.S."/>
        </authorList>
    </citation>
    <scope>NUCLEOTIDE SEQUENCE [LARGE SCALE GENOMIC DNA]</scope>
    <source>
        <strain evidence="6">ML311-T8</strain>
    </source>
</reference>